<name>A0ACC3BPA1_PYRYE</name>
<evidence type="ECO:0000313" key="2">
    <source>
        <dbReference type="Proteomes" id="UP000798662"/>
    </source>
</evidence>
<gene>
    <name evidence="1" type="ORF">I4F81_002314</name>
</gene>
<sequence>MKAADLLDEVEKLRKDGATLKSAFDAVSRDTGVSVPALRVAYHRAHPRNPGAHGNATLSAEEDATLVALAQAFSMNNMPLSNMQVRQLVQRKWGKELSASWLRRWVKRHKGQLTRRACRALSDKRAGPRVMQSVETLCVELKELLEHHHFTAGGIMNYDETRVVNKGGCMVTQRVESAEKERANALSTRHSTVASLLSFVAADGSVFLSVYVMKAKFEEGQAADVNFKLHAAPRESRREWPRYYYWTETGFLDGDTFAQVVDLVATEWAVRNPSTNLLLFGDRLGAHMRPDTLEKALDRQVYLFFLPPNTSHFLQPLDASPFATFHNLVRRSNKQLVMDGKLVNIDTRDALLASAFTAERKAFLPHIVRESFVTTGLYPFNKDKVLARARDNLGLATAGETVMDQMRAAASEVIQASRERMVAAAGAVRTGQAAVQRGIVHSPAALLAQDKQRTADRLQKEKEVAERAIARVQRREEKTKKRSENAAARVGRFCRVCEKKEHRGGGGWVVCECALFRECPACKGSAIAVEALTRHRGGCDVSSASAPA</sequence>
<dbReference type="Proteomes" id="UP000798662">
    <property type="component" value="Chromosome 1"/>
</dbReference>
<comment type="caution">
    <text evidence="1">The sequence shown here is derived from an EMBL/GenBank/DDBJ whole genome shotgun (WGS) entry which is preliminary data.</text>
</comment>
<keyword evidence="2" id="KW-1185">Reference proteome</keyword>
<reference evidence="1" key="1">
    <citation type="submission" date="2019-11" db="EMBL/GenBank/DDBJ databases">
        <title>Nori genome reveals adaptations in red seaweeds to the harsh intertidal environment.</title>
        <authorList>
            <person name="Wang D."/>
            <person name="Mao Y."/>
        </authorList>
    </citation>
    <scope>NUCLEOTIDE SEQUENCE</scope>
    <source>
        <tissue evidence="1">Gametophyte</tissue>
    </source>
</reference>
<organism evidence="1 2">
    <name type="scientific">Pyropia yezoensis</name>
    <name type="common">Susabi-nori</name>
    <name type="synonym">Porphyra yezoensis</name>
    <dbReference type="NCBI Taxonomy" id="2788"/>
    <lineage>
        <taxon>Eukaryota</taxon>
        <taxon>Rhodophyta</taxon>
        <taxon>Bangiophyceae</taxon>
        <taxon>Bangiales</taxon>
        <taxon>Bangiaceae</taxon>
        <taxon>Pyropia</taxon>
    </lineage>
</organism>
<protein>
    <submittedName>
        <fullName evidence="1">Uncharacterized protein</fullName>
    </submittedName>
</protein>
<dbReference type="EMBL" id="CM020618">
    <property type="protein sequence ID" value="KAK1859720.1"/>
    <property type="molecule type" value="Genomic_DNA"/>
</dbReference>
<accession>A0ACC3BPA1</accession>
<evidence type="ECO:0000313" key="1">
    <source>
        <dbReference type="EMBL" id="KAK1859720.1"/>
    </source>
</evidence>
<proteinExistence type="predicted"/>